<dbReference type="EMBL" id="CP061539">
    <property type="protein sequence ID" value="QNV37446.1"/>
    <property type="molecule type" value="Genomic_DNA"/>
</dbReference>
<organism evidence="6 7">
    <name type="scientific">Rothia terrae</name>
    <dbReference type="NCBI Taxonomy" id="396015"/>
    <lineage>
        <taxon>Bacteria</taxon>
        <taxon>Bacillati</taxon>
        <taxon>Actinomycetota</taxon>
        <taxon>Actinomycetes</taxon>
        <taxon>Micrococcales</taxon>
        <taxon>Micrococcaceae</taxon>
        <taxon>Rothia</taxon>
    </lineage>
</organism>
<dbReference type="SMART" id="SM00382">
    <property type="entry name" value="AAA"/>
    <property type="match status" value="2"/>
</dbReference>
<dbReference type="InterPro" id="IPR027417">
    <property type="entry name" value="P-loop_NTPase"/>
</dbReference>
<dbReference type="RefSeq" id="WP_190724335.1">
    <property type="nucleotide sequence ID" value="NZ_CP061539.1"/>
</dbReference>
<reference evidence="6 7" key="1">
    <citation type="submission" date="2020-09" db="EMBL/GenBank/DDBJ databases">
        <title>Investigation of environmental microbes.</title>
        <authorList>
            <person name="Ou Y."/>
            <person name="Kang Q."/>
        </authorList>
    </citation>
    <scope>NUCLEOTIDE SEQUENCE [LARGE SCALE GENOMIC DNA]</scope>
    <source>
        <strain evidence="6 7">KJZ-14</strain>
    </source>
</reference>
<dbReference type="PROSITE" id="PS50893">
    <property type="entry name" value="ABC_TRANSPORTER_2"/>
    <property type="match status" value="2"/>
</dbReference>
<dbReference type="GO" id="GO:0042626">
    <property type="term" value="F:ATPase-coupled transmembrane transporter activity"/>
    <property type="evidence" value="ECO:0007669"/>
    <property type="project" value="TreeGrafter"/>
</dbReference>
<dbReference type="CDD" id="cd03225">
    <property type="entry name" value="ABC_cobalt_CbiO_domain1"/>
    <property type="match status" value="2"/>
</dbReference>
<evidence type="ECO:0000313" key="6">
    <source>
        <dbReference type="EMBL" id="QNV37446.1"/>
    </source>
</evidence>
<evidence type="ECO:0000313" key="7">
    <source>
        <dbReference type="Proteomes" id="UP000516404"/>
    </source>
</evidence>
<feature type="domain" description="ABC transporter" evidence="5">
    <location>
        <begin position="6"/>
        <end position="243"/>
    </location>
</feature>
<dbReference type="InterPro" id="IPR050095">
    <property type="entry name" value="ECF_ABC_transporter_ATP-bd"/>
</dbReference>
<keyword evidence="2" id="KW-0813">Transport</keyword>
<keyword evidence="7" id="KW-1185">Reference proteome</keyword>
<dbReference type="Proteomes" id="UP000516404">
    <property type="component" value="Chromosome"/>
</dbReference>
<name>A0A7H2BCQ0_9MICC</name>
<evidence type="ECO:0000256" key="4">
    <source>
        <dbReference type="ARBA" id="ARBA00022840"/>
    </source>
</evidence>
<dbReference type="InterPro" id="IPR003439">
    <property type="entry name" value="ABC_transporter-like_ATP-bd"/>
</dbReference>
<evidence type="ECO:0000259" key="5">
    <source>
        <dbReference type="PROSITE" id="PS50893"/>
    </source>
</evidence>
<evidence type="ECO:0000256" key="3">
    <source>
        <dbReference type="ARBA" id="ARBA00022741"/>
    </source>
</evidence>
<evidence type="ECO:0000256" key="2">
    <source>
        <dbReference type="ARBA" id="ARBA00022448"/>
    </source>
</evidence>
<comment type="similarity">
    <text evidence="1">Belongs to the ABC transporter superfamily.</text>
</comment>
<dbReference type="Gene3D" id="3.40.50.300">
    <property type="entry name" value="P-loop containing nucleotide triphosphate hydrolases"/>
    <property type="match status" value="2"/>
</dbReference>
<dbReference type="GO" id="GO:0016887">
    <property type="term" value="F:ATP hydrolysis activity"/>
    <property type="evidence" value="ECO:0007669"/>
    <property type="project" value="InterPro"/>
</dbReference>
<feature type="domain" description="ABC transporter" evidence="5">
    <location>
        <begin position="294"/>
        <end position="517"/>
    </location>
</feature>
<protein>
    <submittedName>
        <fullName evidence="6">ATP-binding cassette domain-containing protein</fullName>
    </submittedName>
</protein>
<dbReference type="InterPro" id="IPR003593">
    <property type="entry name" value="AAA+_ATPase"/>
</dbReference>
<dbReference type="PANTHER" id="PTHR43553:SF24">
    <property type="entry name" value="ENERGY-COUPLING FACTOR TRANSPORTER ATP-BINDING PROTEIN ECFA1"/>
    <property type="match status" value="1"/>
</dbReference>
<proteinExistence type="inferred from homology"/>
<dbReference type="Pfam" id="PF00005">
    <property type="entry name" value="ABC_tran"/>
    <property type="match status" value="2"/>
</dbReference>
<keyword evidence="3" id="KW-0547">Nucleotide-binding</keyword>
<dbReference type="InterPro" id="IPR017871">
    <property type="entry name" value="ABC_transporter-like_CS"/>
</dbReference>
<evidence type="ECO:0000256" key="1">
    <source>
        <dbReference type="ARBA" id="ARBA00005417"/>
    </source>
</evidence>
<dbReference type="GO" id="GO:0005524">
    <property type="term" value="F:ATP binding"/>
    <property type="evidence" value="ECO:0007669"/>
    <property type="project" value="UniProtKB-KW"/>
</dbReference>
<dbReference type="AlphaFoldDB" id="A0A7H2BCQ0"/>
<dbReference type="InterPro" id="IPR015856">
    <property type="entry name" value="ABC_transpr_CbiO/EcfA_su"/>
</dbReference>
<gene>
    <name evidence="6" type="ORF">IDM49_09495</name>
</gene>
<dbReference type="PANTHER" id="PTHR43553">
    <property type="entry name" value="HEAVY METAL TRANSPORTER"/>
    <property type="match status" value="1"/>
</dbReference>
<dbReference type="GeneID" id="96624473"/>
<dbReference type="PROSITE" id="PS00211">
    <property type="entry name" value="ABC_TRANSPORTER_1"/>
    <property type="match status" value="2"/>
</dbReference>
<dbReference type="GO" id="GO:0043190">
    <property type="term" value="C:ATP-binding cassette (ABC) transporter complex"/>
    <property type="evidence" value="ECO:0007669"/>
    <property type="project" value="TreeGrafter"/>
</dbReference>
<sequence length="517" mass="55030">MGGARVEAKDFGWHHPGRHSPAVSGLSLVIEPGQKVLLLGPSGAGKSTFLHALAGVIHDDDGETALGELLVDGVPAEDSHGTVGMMQQDPESSVILAKVGDDVAFGPENLQVPRDEIWPRVRASLDAVGLGELLLEHSTSALSGGQKQRLGLAGILAMQPCVLLLDEPTANLDPEGVLEVRDAVIAAQRNIGATMIVIEHRVSVWAQFMDRVIVLSPGGGISHDGSPDQVLVDARDELIAAGVWVPDYSPEVATARPAPDGTAVAGTELLRGRALAVTREQPTRKMMRARKKLARSPEPVSLPLPLRPVTDGIDVSVNAGEHLSIMGVNGAGKSTLALTLAGLQLAANGILYATDELRDSAHWDVASWSPEELVSRIGLVFQEPEHQFLTANVRAELEFGPRQVAKARKQAVDEKDLAQRTEALMRRLRLDHVAGANPFTLSGGEKRRLSVATALATAPRILILDEPTFGQDANTWAELVNLLHELMTQGTAVVSVTHDLDFVEALGGRTLYLGAHS</sequence>
<keyword evidence="4 6" id="KW-0067">ATP-binding</keyword>
<dbReference type="KEGG" id="rter:IDM49_09495"/>
<dbReference type="SUPFAM" id="SSF52540">
    <property type="entry name" value="P-loop containing nucleoside triphosphate hydrolases"/>
    <property type="match status" value="2"/>
</dbReference>
<accession>A0A7H2BCQ0</accession>